<name>A0A0E2E396_TREDN</name>
<comment type="caution">
    <text evidence="1">The sequence shown here is derived from an EMBL/GenBank/DDBJ whole genome shotgun (WGS) entry which is preliminary data.</text>
</comment>
<dbReference type="PATRIC" id="fig|999432.5.peg.2047"/>
<protein>
    <submittedName>
        <fullName evidence="1">Uncharacterized protein</fullName>
    </submittedName>
</protein>
<dbReference type="AlphaFoldDB" id="A0A0E2E396"/>
<organism evidence="1">
    <name type="scientific">Treponema denticola H-22</name>
    <dbReference type="NCBI Taxonomy" id="999432"/>
    <lineage>
        <taxon>Bacteria</taxon>
        <taxon>Pseudomonadati</taxon>
        <taxon>Spirochaetota</taxon>
        <taxon>Spirochaetia</taxon>
        <taxon>Spirochaetales</taxon>
        <taxon>Treponemataceae</taxon>
        <taxon>Treponema</taxon>
    </lineage>
</organism>
<dbReference type="Proteomes" id="UP000011705">
    <property type="component" value="Chromosome"/>
</dbReference>
<dbReference type="EMBL" id="AGDV01000020">
    <property type="protein sequence ID" value="EMB31591.1"/>
    <property type="molecule type" value="Genomic_DNA"/>
</dbReference>
<sequence length="176" mass="20756">MDKRIIDRITKLGGKSAFESENLLRNMESISLPKSYLMQDFSDYLENDLLDRIKAEGILPESEIPYPRIQYKTEKFTPFTKGTADYDEYSGFIHKEYVSSVIPCNDLEFLIIGESNSYPNYYFICLSDKDINNPKVYTTDHEVFFREIEELGRFSDFLNLFVSEDEYKLEINKLRE</sequence>
<dbReference type="RefSeq" id="WP_002685309.1">
    <property type="nucleotide sequence ID" value="NZ_CM001795.1"/>
</dbReference>
<reference evidence="1" key="1">
    <citation type="submission" date="2012-01" db="EMBL/GenBank/DDBJ databases">
        <title>The Genome Sequence of Treponema denticola H-22.</title>
        <authorList>
            <consortium name="The Broad Institute Genome Sequencing Platform"/>
            <person name="Earl A."/>
            <person name="Ward D."/>
            <person name="Feldgarden M."/>
            <person name="Gevers D."/>
            <person name="Blanton J.M."/>
            <person name="Fenno C.J."/>
            <person name="Baranova O.V."/>
            <person name="Mathney J."/>
            <person name="Dewhirst F.E."/>
            <person name="Izard J."/>
            <person name="Young S.K."/>
            <person name="Zeng Q."/>
            <person name="Gargeya S."/>
            <person name="Fitzgerald M."/>
            <person name="Haas B."/>
            <person name="Abouelleil A."/>
            <person name="Alvarado L."/>
            <person name="Arachchi H.M."/>
            <person name="Berlin A."/>
            <person name="Chapman S.B."/>
            <person name="Gearin G."/>
            <person name="Goldberg J."/>
            <person name="Griggs A."/>
            <person name="Gujja S."/>
            <person name="Hansen M."/>
            <person name="Heiman D."/>
            <person name="Howarth C."/>
            <person name="Larimer J."/>
            <person name="Lui A."/>
            <person name="MacDonald P.J.P."/>
            <person name="McCowen C."/>
            <person name="Montmayeur A."/>
            <person name="Murphy C."/>
            <person name="Neiman D."/>
            <person name="Pearson M."/>
            <person name="Priest M."/>
            <person name="Roberts A."/>
            <person name="Saif S."/>
            <person name="Shea T."/>
            <person name="Sisk P."/>
            <person name="Stolte C."/>
            <person name="Sykes S."/>
            <person name="Wortman J."/>
            <person name="Nusbaum C."/>
            <person name="Birren B."/>
        </authorList>
    </citation>
    <scope>NUCLEOTIDE SEQUENCE [LARGE SCALE GENOMIC DNA]</scope>
    <source>
        <strain evidence="1">H-22</strain>
    </source>
</reference>
<evidence type="ECO:0000313" key="1">
    <source>
        <dbReference type="EMBL" id="EMB31591.1"/>
    </source>
</evidence>
<gene>
    <name evidence="1" type="ORF">HMPREF9726_01971</name>
</gene>
<proteinExistence type="predicted"/>
<accession>A0A0E2E396</accession>
<dbReference type="HOGENOM" id="CLU_1309027_0_0_12"/>